<evidence type="ECO:0000313" key="1">
    <source>
        <dbReference type="EMBL" id="MEA5141088.1"/>
    </source>
</evidence>
<dbReference type="Proteomes" id="UP001302949">
    <property type="component" value="Unassembled WGS sequence"/>
</dbReference>
<evidence type="ECO:0000313" key="2">
    <source>
        <dbReference type="Proteomes" id="UP001302949"/>
    </source>
</evidence>
<accession>A0ABU5QER5</accession>
<comment type="caution">
    <text evidence="1">The sequence shown here is derived from an EMBL/GenBank/DDBJ whole genome shotgun (WGS) entry which is preliminary data.</text>
</comment>
<protein>
    <submittedName>
        <fullName evidence="1">Uncharacterized protein</fullName>
    </submittedName>
</protein>
<reference evidence="1 2" key="1">
    <citation type="submission" date="2023-12" db="EMBL/GenBank/DDBJ databases">
        <title>Novel species of the genus Arcicella isolated from rivers.</title>
        <authorList>
            <person name="Lu H."/>
        </authorList>
    </citation>
    <scope>NUCLEOTIDE SEQUENCE [LARGE SCALE GENOMIC DNA]</scope>
    <source>
        <strain evidence="1 2">KCTC 23307</strain>
    </source>
</reference>
<dbReference type="RefSeq" id="WP_323298241.1">
    <property type="nucleotide sequence ID" value="NZ_JAYFUM010000023.1"/>
</dbReference>
<sequence length="145" mass="17247">MYETIKLIWTDEDFENMGWHDNRLYGIIFDTQRFRLSFDIDYIFEWSETLDSFLVAPSTLDFENISNTSIKIDFRDTQSIIIHQILRINERKTPFGTIEWFYTIETDVGEISFWATSFVQNIKAIPIWTTAQDLDRTPSFNHSTP</sequence>
<gene>
    <name evidence="1" type="ORF">VB248_18190</name>
</gene>
<dbReference type="EMBL" id="JAYFUM010000023">
    <property type="protein sequence ID" value="MEA5141088.1"/>
    <property type="molecule type" value="Genomic_DNA"/>
</dbReference>
<organism evidence="1 2">
    <name type="scientific">Arcicella rigui</name>
    <dbReference type="NCBI Taxonomy" id="797020"/>
    <lineage>
        <taxon>Bacteria</taxon>
        <taxon>Pseudomonadati</taxon>
        <taxon>Bacteroidota</taxon>
        <taxon>Cytophagia</taxon>
        <taxon>Cytophagales</taxon>
        <taxon>Flectobacillaceae</taxon>
        <taxon>Arcicella</taxon>
    </lineage>
</organism>
<proteinExistence type="predicted"/>
<keyword evidence="2" id="KW-1185">Reference proteome</keyword>
<name>A0ABU5QER5_9BACT</name>